<reference evidence="1 2" key="1">
    <citation type="submission" date="2017-06" db="EMBL/GenBank/DDBJ databases">
        <title>Draft genome sequence of Fusobacterium nucleatum subsp. animalis KCOM 1280 (=ChDC F318).</title>
        <authorList>
            <person name="Kook J.-K."/>
            <person name="Park S.-N."/>
            <person name="Lim Y.K."/>
            <person name="Roh H."/>
        </authorList>
    </citation>
    <scope>NUCLEOTIDE SEQUENCE [LARGE SCALE GENOMIC DNA]</scope>
    <source>
        <strain evidence="2">KCOM 1280 ( ChDC F318)</strain>
    </source>
</reference>
<dbReference type="Proteomes" id="UP000226179">
    <property type="component" value="Unassembled WGS sequence"/>
</dbReference>
<dbReference type="RefSeq" id="WP_158411502.1">
    <property type="nucleotide sequence ID" value="NZ_CP071097.1"/>
</dbReference>
<evidence type="ECO:0000313" key="2">
    <source>
        <dbReference type="Proteomes" id="UP000226179"/>
    </source>
</evidence>
<accession>A0A2B7YU03</accession>
<gene>
    <name evidence="1" type="ORF">RN90_03995</name>
</gene>
<organism evidence="1 2">
    <name type="scientific">Fusobacterium animalis</name>
    <dbReference type="NCBI Taxonomy" id="76859"/>
    <lineage>
        <taxon>Bacteria</taxon>
        <taxon>Fusobacteriati</taxon>
        <taxon>Fusobacteriota</taxon>
        <taxon>Fusobacteriia</taxon>
        <taxon>Fusobacteriales</taxon>
        <taxon>Fusobacteriaceae</taxon>
        <taxon>Fusobacterium</taxon>
    </lineage>
</organism>
<name>A0A2B7YU03_9FUSO</name>
<dbReference type="EMBL" id="NJGJ01000001">
    <property type="protein sequence ID" value="PGH24650.1"/>
    <property type="molecule type" value="Genomic_DNA"/>
</dbReference>
<proteinExistence type="predicted"/>
<dbReference type="AlphaFoldDB" id="A0A2B7YU03"/>
<protein>
    <submittedName>
        <fullName evidence="1">Uncharacterized protein</fullName>
    </submittedName>
</protein>
<comment type="caution">
    <text evidence="1">The sequence shown here is derived from an EMBL/GenBank/DDBJ whole genome shotgun (WGS) entry which is preliminary data.</text>
</comment>
<evidence type="ECO:0000313" key="1">
    <source>
        <dbReference type="EMBL" id="PGH24650.1"/>
    </source>
</evidence>
<sequence>MIKNSFKFIVLIILVFIINACSSNSNSFWGFKPHFSTGTYIHSYAIIEDGKVNRMGIPKKDIDKMDSIINDKYGIQFIDDDRIYALKGSGKNYKIKFYNDFKMTVNGKEYIMSKEKIRYSAYDYDLELPIKITHTNYNEYILDIGEIEIIDTDGKIIRPRTKIPPILFKKTIYRTFVNDINGYNLDVYYRGWAEDYPKDPSTLKKMYNSIEEMQKSFKESKKK</sequence>